<evidence type="ECO:0000256" key="1">
    <source>
        <dbReference type="ARBA" id="ARBA00006479"/>
    </source>
</evidence>
<dbReference type="SUPFAM" id="SSF53067">
    <property type="entry name" value="Actin-like ATPase domain"/>
    <property type="match status" value="1"/>
</dbReference>
<keyword evidence="7" id="KW-0067">ATP-binding</keyword>
<dbReference type="Pfam" id="PF00480">
    <property type="entry name" value="ROK"/>
    <property type="match status" value="1"/>
</dbReference>
<keyword evidence="6 9" id="KW-0418">Kinase</keyword>
<evidence type="ECO:0000256" key="5">
    <source>
        <dbReference type="ARBA" id="ARBA00022741"/>
    </source>
</evidence>
<reference evidence="9 10" key="1">
    <citation type="submission" date="2020-07" db="EMBL/GenBank/DDBJ databases">
        <title>Sequencing the genomes of 1000 actinobacteria strains.</title>
        <authorList>
            <person name="Klenk H.-P."/>
        </authorList>
    </citation>
    <scope>NUCLEOTIDE SEQUENCE [LARGE SCALE GENOMIC DNA]</scope>
    <source>
        <strain evidence="9 10">DSM 26341</strain>
    </source>
</reference>
<evidence type="ECO:0000256" key="3">
    <source>
        <dbReference type="ARBA" id="ARBA00014701"/>
    </source>
</evidence>
<comment type="similarity">
    <text evidence="1">Belongs to the ROK (NagC/XylR) family.</text>
</comment>
<dbReference type="EC" id="2.7.1.2" evidence="2"/>
<accession>A0A7Z0D3T4</accession>
<name>A0A7Z0D3T4_9MICO</name>
<dbReference type="PANTHER" id="PTHR18964">
    <property type="entry name" value="ROK (REPRESSOR, ORF, KINASE) FAMILY"/>
    <property type="match status" value="1"/>
</dbReference>
<keyword evidence="5" id="KW-0547">Nucleotide-binding</keyword>
<dbReference type="Gene3D" id="3.30.420.40">
    <property type="match status" value="2"/>
</dbReference>
<dbReference type="InterPro" id="IPR043129">
    <property type="entry name" value="ATPase_NBD"/>
</dbReference>
<keyword evidence="10" id="KW-1185">Reference proteome</keyword>
<dbReference type="Proteomes" id="UP000539111">
    <property type="component" value="Unassembled WGS sequence"/>
</dbReference>
<dbReference type="EMBL" id="JACBZP010000001">
    <property type="protein sequence ID" value="NYI68354.1"/>
    <property type="molecule type" value="Genomic_DNA"/>
</dbReference>
<dbReference type="CDD" id="cd24061">
    <property type="entry name" value="ASKHA_NBD_ROK_SgGLK-like"/>
    <property type="match status" value="1"/>
</dbReference>
<evidence type="ECO:0000256" key="7">
    <source>
        <dbReference type="ARBA" id="ARBA00022840"/>
    </source>
</evidence>
<keyword evidence="4 9" id="KW-0808">Transferase</keyword>
<dbReference type="PANTHER" id="PTHR18964:SF173">
    <property type="entry name" value="GLUCOKINASE"/>
    <property type="match status" value="1"/>
</dbReference>
<evidence type="ECO:0000256" key="4">
    <source>
        <dbReference type="ARBA" id="ARBA00022679"/>
    </source>
</evidence>
<evidence type="ECO:0000313" key="10">
    <source>
        <dbReference type="Proteomes" id="UP000539111"/>
    </source>
</evidence>
<evidence type="ECO:0000256" key="6">
    <source>
        <dbReference type="ARBA" id="ARBA00022777"/>
    </source>
</evidence>
<dbReference type="AlphaFoldDB" id="A0A7Z0D3T4"/>
<organism evidence="9 10">
    <name type="scientific">Spelaeicoccus albus</name>
    <dbReference type="NCBI Taxonomy" id="1280376"/>
    <lineage>
        <taxon>Bacteria</taxon>
        <taxon>Bacillati</taxon>
        <taxon>Actinomycetota</taxon>
        <taxon>Actinomycetes</taxon>
        <taxon>Micrococcales</taxon>
        <taxon>Brevibacteriaceae</taxon>
        <taxon>Spelaeicoccus</taxon>
    </lineage>
</organism>
<dbReference type="InterPro" id="IPR000600">
    <property type="entry name" value="ROK"/>
</dbReference>
<dbReference type="PROSITE" id="PS01125">
    <property type="entry name" value="ROK"/>
    <property type="match status" value="1"/>
</dbReference>
<dbReference type="GO" id="GO:0005737">
    <property type="term" value="C:cytoplasm"/>
    <property type="evidence" value="ECO:0007669"/>
    <property type="project" value="InterPro"/>
</dbReference>
<evidence type="ECO:0000256" key="8">
    <source>
        <dbReference type="ARBA" id="ARBA00032386"/>
    </source>
</evidence>
<dbReference type="RefSeq" id="WP_179428713.1">
    <property type="nucleotide sequence ID" value="NZ_JACBZP010000001.1"/>
</dbReference>
<sequence length="320" mass="33046">MTRLSSYALTIGVDIGGTKIAMAVVDGDGRIIDKHRVDTPASDASEIRQAIAEGVRKLREKHRVMAVGVAAAGFVDSARSTVLFAPNINWRNEDLKTELEKELSLPIVVENDANAAGWAEFQFGGGRHVDNMALLTIGTGLGGALVVDGHLIRGAYGVAAELGHLRLVPDGLHCGCGNRGCWEQYASGNALTREARLLAKHSPALAGALLEAAGGDADDITGEIVSAAARDGDGPASELLADLGGWLGLGVAQLATIMDPAVVVIGGGASAASDFMIPAAMDAYRRNLPARGQHPELTINVAELANDAGVIGAADLARTH</sequence>
<dbReference type="GO" id="GO:0006096">
    <property type="term" value="P:glycolytic process"/>
    <property type="evidence" value="ECO:0007669"/>
    <property type="project" value="InterPro"/>
</dbReference>
<evidence type="ECO:0000256" key="2">
    <source>
        <dbReference type="ARBA" id="ARBA00012323"/>
    </source>
</evidence>
<evidence type="ECO:0000313" key="9">
    <source>
        <dbReference type="EMBL" id="NYI68354.1"/>
    </source>
</evidence>
<gene>
    <name evidence="9" type="ORF">BJY26_002660</name>
</gene>
<proteinExistence type="inferred from homology"/>
<dbReference type="InterPro" id="IPR049874">
    <property type="entry name" value="ROK_cs"/>
</dbReference>
<dbReference type="GO" id="GO:0005524">
    <property type="term" value="F:ATP binding"/>
    <property type="evidence" value="ECO:0007669"/>
    <property type="project" value="UniProtKB-KW"/>
</dbReference>
<protein>
    <recommendedName>
        <fullName evidence="3">Glucokinase</fullName>
        <ecNumber evidence="2">2.7.1.2</ecNumber>
    </recommendedName>
    <alternativeName>
        <fullName evidence="8">Glucose kinase</fullName>
    </alternativeName>
</protein>
<dbReference type="InterPro" id="IPR004654">
    <property type="entry name" value="ROK_glcA"/>
</dbReference>
<dbReference type="NCBIfam" id="TIGR00744">
    <property type="entry name" value="ROK_glcA_fam"/>
    <property type="match status" value="1"/>
</dbReference>
<comment type="caution">
    <text evidence="9">The sequence shown here is derived from an EMBL/GenBank/DDBJ whole genome shotgun (WGS) entry which is preliminary data.</text>
</comment>
<dbReference type="GO" id="GO:0004340">
    <property type="term" value="F:glucokinase activity"/>
    <property type="evidence" value="ECO:0007669"/>
    <property type="project" value="UniProtKB-EC"/>
</dbReference>